<name>A0A8H6W935_9AGAR</name>
<keyword evidence="3" id="KW-1185">Reference proteome</keyword>
<organism evidence="2 3">
    <name type="scientific">Mycena indigotica</name>
    <dbReference type="NCBI Taxonomy" id="2126181"/>
    <lineage>
        <taxon>Eukaryota</taxon>
        <taxon>Fungi</taxon>
        <taxon>Dikarya</taxon>
        <taxon>Basidiomycota</taxon>
        <taxon>Agaricomycotina</taxon>
        <taxon>Agaricomycetes</taxon>
        <taxon>Agaricomycetidae</taxon>
        <taxon>Agaricales</taxon>
        <taxon>Marasmiineae</taxon>
        <taxon>Mycenaceae</taxon>
        <taxon>Mycena</taxon>
    </lineage>
</organism>
<dbReference type="AlphaFoldDB" id="A0A8H6W935"/>
<dbReference type="OrthoDB" id="3235114at2759"/>
<accession>A0A8H6W935</accession>
<sequence length="632" mass="70846">MPPRRKNKTLTYLLPDLPAGSSQPLASESVIHQYSDIRSDGSVALSAVSRPVPSASMESPLVSDTEHVSQDQDHVQFEVDIQEYARELREMTHSANGFIIIVTHSCRNCSNEKGAENISIYCGALSCQACVLQAHHALPFHRIEQWNGSFFEKRQLKALGLRIQLGHWHDGNRCPRPIHAAGDDFLVIDTNGIHEIGLDFCGCLTNGTPTQQLIRAGLYPATTTNPRTAATINVLRHFHLNFLESKCSAYDFYYSLARQTDNMGLSGTQDRYDEFLRMTKQWRNLQLLKRAGRGNSTSGVAGTQPGECALLCPACPHPGKNLPADWDQAPEDRRFLFALFLAIDANFRLKRKDVSSEAKDPGLGHGWAFYCQVEEYMSHVKKHWNDRQPKSRCVAHDAVDKPDREARGTASSGIGAVDCARHNMKRSLSVGDLQLGERYINMDFMFFRSVSGTDLVSFFVSYDIACQWHINLWERMAKYSNHLLSIDHGTRYFVFLVPKFHLPAHIEECNIRFSFNLTRSVGMTDGEAPERVWAATNPLAGSTMNMGPGSRRDALDDFFNDQNHKKIIGLGMSYLLMLGSSGPNIRKTQSYWKPLAELGNCANWSQCAPELSILPVGASMMQLSNTLVSRWI</sequence>
<dbReference type="RefSeq" id="XP_037221217.1">
    <property type="nucleotide sequence ID" value="XM_037360925.1"/>
</dbReference>
<dbReference type="EMBL" id="JACAZF010000004">
    <property type="protein sequence ID" value="KAF7306198.1"/>
    <property type="molecule type" value="Genomic_DNA"/>
</dbReference>
<dbReference type="Proteomes" id="UP000636479">
    <property type="component" value="Unassembled WGS sequence"/>
</dbReference>
<comment type="caution">
    <text evidence="2">The sequence shown here is derived from an EMBL/GenBank/DDBJ whole genome shotgun (WGS) entry which is preliminary data.</text>
</comment>
<proteinExistence type="predicted"/>
<evidence type="ECO:0000313" key="3">
    <source>
        <dbReference type="Proteomes" id="UP000636479"/>
    </source>
</evidence>
<feature type="domain" description="CxC2-like cysteine cluster KDZ transposase-associated" evidence="1">
    <location>
        <begin position="156"/>
        <end position="264"/>
    </location>
</feature>
<dbReference type="Pfam" id="PF18758">
    <property type="entry name" value="KDZ"/>
    <property type="match status" value="1"/>
</dbReference>
<reference evidence="2" key="1">
    <citation type="submission" date="2020-05" db="EMBL/GenBank/DDBJ databases">
        <title>Mycena genomes resolve the evolution of fungal bioluminescence.</title>
        <authorList>
            <person name="Tsai I.J."/>
        </authorList>
    </citation>
    <scope>NUCLEOTIDE SEQUENCE</scope>
    <source>
        <strain evidence="2">171206Taipei</strain>
    </source>
</reference>
<protein>
    <submittedName>
        <fullName evidence="2">CxC2 domain-containing protein</fullName>
    </submittedName>
</protein>
<dbReference type="InterPro" id="IPR041457">
    <property type="entry name" value="CxC2_KDZ-assoc"/>
</dbReference>
<dbReference type="PANTHER" id="PTHR33096:SF1">
    <property type="entry name" value="CXC1-LIKE CYSTEINE CLUSTER ASSOCIATED WITH KDZ TRANSPOSASES DOMAIN-CONTAINING PROTEIN"/>
    <property type="match status" value="1"/>
</dbReference>
<gene>
    <name evidence="2" type="ORF">MIND_00410200</name>
</gene>
<evidence type="ECO:0000313" key="2">
    <source>
        <dbReference type="EMBL" id="KAF7306198.1"/>
    </source>
</evidence>
<dbReference type="PANTHER" id="PTHR33096">
    <property type="entry name" value="CXC2 DOMAIN-CONTAINING PROTEIN"/>
    <property type="match status" value="1"/>
</dbReference>
<dbReference type="Pfam" id="PF18803">
    <property type="entry name" value="CxC2"/>
    <property type="match status" value="1"/>
</dbReference>
<dbReference type="GeneID" id="59343441"/>
<evidence type="ECO:0000259" key="1">
    <source>
        <dbReference type="Pfam" id="PF18803"/>
    </source>
</evidence>
<dbReference type="InterPro" id="IPR040521">
    <property type="entry name" value="KDZ"/>
</dbReference>